<dbReference type="SUPFAM" id="SSF52172">
    <property type="entry name" value="CheY-like"/>
    <property type="match status" value="1"/>
</dbReference>
<dbReference type="PROSITE" id="PS50113">
    <property type="entry name" value="PAC"/>
    <property type="match status" value="1"/>
</dbReference>
<evidence type="ECO:0000256" key="1">
    <source>
        <dbReference type="ARBA" id="ARBA00022553"/>
    </source>
</evidence>
<evidence type="ECO:0000313" key="8">
    <source>
        <dbReference type="EMBL" id="KAL1608788.1"/>
    </source>
</evidence>
<dbReference type="CDD" id="cd16922">
    <property type="entry name" value="HATPase_EvgS-ArcB-TorS-like"/>
    <property type="match status" value="1"/>
</dbReference>
<dbReference type="InterPro" id="IPR011006">
    <property type="entry name" value="CheY-like_superfamily"/>
</dbReference>
<dbReference type="PROSITE" id="PS50110">
    <property type="entry name" value="RESPONSE_REGULATORY"/>
    <property type="match status" value="1"/>
</dbReference>
<dbReference type="CDD" id="cd17546">
    <property type="entry name" value="REC_hyHK_CKI1_RcsC-like"/>
    <property type="match status" value="1"/>
</dbReference>
<dbReference type="Gene3D" id="1.10.287.130">
    <property type="match status" value="1"/>
</dbReference>
<dbReference type="PRINTS" id="PR00344">
    <property type="entry name" value="BCTRLSENSOR"/>
</dbReference>
<evidence type="ECO:0000259" key="5">
    <source>
        <dbReference type="PROSITE" id="PS50110"/>
    </source>
</evidence>
<dbReference type="Gene3D" id="3.30.565.10">
    <property type="entry name" value="Histidine kinase-like ATPase, C-terminal domain"/>
    <property type="match status" value="1"/>
</dbReference>
<dbReference type="PANTHER" id="PTHR45339">
    <property type="entry name" value="HYBRID SIGNAL TRANSDUCTION HISTIDINE KINASE J"/>
    <property type="match status" value="1"/>
</dbReference>
<dbReference type="CDD" id="cd00130">
    <property type="entry name" value="PAS"/>
    <property type="match status" value="1"/>
</dbReference>
<dbReference type="SUPFAM" id="SSF55785">
    <property type="entry name" value="PYP-like sensor domain (PAS domain)"/>
    <property type="match status" value="1"/>
</dbReference>
<dbReference type="SMART" id="SM00387">
    <property type="entry name" value="HATPase_c"/>
    <property type="match status" value="1"/>
</dbReference>
<evidence type="ECO:0000259" key="6">
    <source>
        <dbReference type="PROSITE" id="PS50112"/>
    </source>
</evidence>
<dbReference type="SUPFAM" id="SSF55874">
    <property type="entry name" value="ATPase domain of HSP90 chaperone/DNA topoisomerase II/histidine kinase"/>
    <property type="match status" value="1"/>
</dbReference>
<dbReference type="InterPro" id="IPR036890">
    <property type="entry name" value="HATPase_C_sf"/>
</dbReference>
<protein>
    <recommendedName>
        <fullName evidence="10">Two-component system protein A</fullName>
    </recommendedName>
</protein>
<dbReference type="SUPFAM" id="SSF47384">
    <property type="entry name" value="Homodimeric domain of signal transducing histidine kinase"/>
    <property type="match status" value="1"/>
</dbReference>
<feature type="domain" description="PAC" evidence="7">
    <location>
        <begin position="243"/>
        <end position="294"/>
    </location>
</feature>
<dbReference type="InterPro" id="IPR005467">
    <property type="entry name" value="His_kinase_dom"/>
</dbReference>
<evidence type="ECO:0000313" key="9">
    <source>
        <dbReference type="Proteomes" id="UP001521222"/>
    </source>
</evidence>
<dbReference type="NCBIfam" id="TIGR00229">
    <property type="entry name" value="sensory_box"/>
    <property type="match status" value="1"/>
</dbReference>
<sequence length="698" mass="78201">MTGVVAASLDAIRSKPPVSALVDLPQPGRPDSVCDASSLEFDIFRYTPVPTLVLNASRRIVQVSDSLVMTSPGGRREHLVGWRADDVFDRAERTSDFPVLASAREAVQTVERTGSPTQHDHVTESQQVWRTRVVPIYRNDSLHCTQLEFHDVTEEHRKRLELEERLYTNETFRILVETVKDYAIFMLDPNGNIATWNAGAQAFKGYTKSEIIGRHFSTFYGEEDLATDKPGRELRDALRDGRCEDEGWRYRKDGSRFWANVVITPIYREGELLGFSKVTRDLTDRRRAEQQLIGAYEEASKLKSEFLANMSHEIRTPMHGLLSALTLLLDTKLDFDQLDLARVIQESGEVLLQVINDILDYSKLANGSFSISHDIINITDIVHSVHRAQQKLFSPQVKFESHLDPRIPKAGEGDSLRYRQIIQNLVSNAAKFTEEGFVHINARLETEDDENSTIRTEVVDTGIGVPEASADALFTPFTQFDNSATKRYKGTGLGLSICKSLSELMGGEIGFHPNPTTHGSVFWFTIKLKKCKQLETVETPKIELDALRVPSPAVNNHMEEMKCVAVDKRLLLAEDNFINRKVMLRMLAGLGFPNIDVAVDGKEAVAKTIQSADDRHASVPYDLILMDINMPVQDGVSATQELRGKGFHMPIIAMTANALKGQAEAYIAKGITGYIAKPVDRKLLVKILLSCFKEQSND</sequence>
<dbReference type="Pfam" id="PF13426">
    <property type="entry name" value="PAS_9"/>
    <property type="match status" value="1"/>
</dbReference>
<dbReference type="Pfam" id="PF02518">
    <property type="entry name" value="HATPase_c"/>
    <property type="match status" value="1"/>
</dbReference>
<dbReference type="Pfam" id="PF00512">
    <property type="entry name" value="HisKA"/>
    <property type="match status" value="1"/>
</dbReference>
<feature type="modified residue" description="4-aspartylphosphate" evidence="3">
    <location>
        <position position="627"/>
    </location>
</feature>
<feature type="domain" description="Histidine kinase" evidence="4">
    <location>
        <begin position="309"/>
        <end position="530"/>
    </location>
</feature>
<dbReference type="EMBL" id="JAKIXB020000005">
    <property type="protein sequence ID" value="KAL1608788.1"/>
    <property type="molecule type" value="Genomic_DNA"/>
</dbReference>
<dbReference type="SMART" id="SM00091">
    <property type="entry name" value="PAS"/>
    <property type="match status" value="2"/>
</dbReference>
<dbReference type="Pfam" id="PF00072">
    <property type="entry name" value="Response_reg"/>
    <property type="match status" value="1"/>
</dbReference>
<feature type="domain" description="PAS" evidence="6">
    <location>
        <begin position="168"/>
        <end position="241"/>
    </location>
</feature>
<dbReference type="SMART" id="SM00086">
    <property type="entry name" value="PAC"/>
    <property type="match status" value="1"/>
</dbReference>
<evidence type="ECO:0000256" key="3">
    <source>
        <dbReference type="PROSITE-ProRule" id="PRU00169"/>
    </source>
</evidence>
<proteinExistence type="predicted"/>
<feature type="domain" description="Response regulatory" evidence="5">
    <location>
        <begin position="569"/>
        <end position="692"/>
    </location>
</feature>
<gene>
    <name evidence="8" type="ORF">SLS59_001979</name>
</gene>
<name>A0ABR3RX31_9PLEO</name>
<accession>A0ABR3RX31</accession>
<dbReference type="InterPro" id="IPR035965">
    <property type="entry name" value="PAS-like_dom_sf"/>
</dbReference>
<dbReference type="Proteomes" id="UP001521222">
    <property type="component" value="Unassembled WGS sequence"/>
</dbReference>
<reference evidence="8 9" key="1">
    <citation type="submission" date="2024-02" db="EMBL/GenBank/DDBJ databases">
        <title>De novo assembly and annotation of 12 fungi associated with fruit tree decline syndrome in Ontario, Canada.</title>
        <authorList>
            <person name="Sulman M."/>
            <person name="Ellouze W."/>
            <person name="Ilyukhin E."/>
        </authorList>
    </citation>
    <scope>NUCLEOTIDE SEQUENCE [LARGE SCALE GENOMIC DNA]</scope>
    <source>
        <strain evidence="8 9">M97-236</strain>
    </source>
</reference>
<dbReference type="SMART" id="SM00448">
    <property type="entry name" value="REC"/>
    <property type="match status" value="1"/>
</dbReference>
<dbReference type="PROSITE" id="PS50109">
    <property type="entry name" value="HIS_KIN"/>
    <property type="match status" value="1"/>
</dbReference>
<dbReference type="Gene3D" id="3.30.450.20">
    <property type="entry name" value="PAS domain"/>
    <property type="match status" value="2"/>
</dbReference>
<dbReference type="InterPro" id="IPR001789">
    <property type="entry name" value="Sig_transdc_resp-reg_receiver"/>
</dbReference>
<dbReference type="InterPro" id="IPR004358">
    <property type="entry name" value="Sig_transdc_His_kin-like_C"/>
</dbReference>
<keyword evidence="9" id="KW-1185">Reference proteome</keyword>
<dbReference type="SMART" id="SM00388">
    <property type="entry name" value="HisKA"/>
    <property type="match status" value="1"/>
</dbReference>
<comment type="caution">
    <text evidence="8">The sequence shown here is derived from an EMBL/GenBank/DDBJ whole genome shotgun (WGS) entry which is preliminary data.</text>
</comment>
<dbReference type="PANTHER" id="PTHR45339:SF1">
    <property type="entry name" value="HYBRID SIGNAL TRANSDUCTION HISTIDINE KINASE J"/>
    <property type="match status" value="1"/>
</dbReference>
<evidence type="ECO:0000259" key="4">
    <source>
        <dbReference type="PROSITE" id="PS50109"/>
    </source>
</evidence>
<organism evidence="8 9">
    <name type="scientific">Nothophoma quercina</name>
    <dbReference type="NCBI Taxonomy" id="749835"/>
    <lineage>
        <taxon>Eukaryota</taxon>
        <taxon>Fungi</taxon>
        <taxon>Dikarya</taxon>
        <taxon>Ascomycota</taxon>
        <taxon>Pezizomycotina</taxon>
        <taxon>Dothideomycetes</taxon>
        <taxon>Pleosporomycetidae</taxon>
        <taxon>Pleosporales</taxon>
        <taxon>Pleosporineae</taxon>
        <taxon>Didymellaceae</taxon>
        <taxon>Nothophoma</taxon>
    </lineage>
</organism>
<dbReference type="InterPro" id="IPR000700">
    <property type="entry name" value="PAS-assoc_C"/>
</dbReference>
<evidence type="ECO:0000259" key="7">
    <source>
        <dbReference type="PROSITE" id="PS50113"/>
    </source>
</evidence>
<evidence type="ECO:0008006" key="10">
    <source>
        <dbReference type="Google" id="ProtNLM"/>
    </source>
</evidence>
<dbReference type="InterPro" id="IPR001610">
    <property type="entry name" value="PAC"/>
</dbReference>
<dbReference type="InterPro" id="IPR000014">
    <property type="entry name" value="PAS"/>
</dbReference>
<keyword evidence="2" id="KW-0902">Two-component regulatory system</keyword>
<dbReference type="InterPro" id="IPR036097">
    <property type="entry name" value="HisK_dim/P_sf"/>
</dbReference>
<dbReference type="Gene3D" id="3.40.50.2300">
    <property type="match status" value="1"/>
</dbReference>
<evidence type="ECO:0000256" key="2">
    <source>
        <dbReference type="ARBA" id="ARBA00023012"/>
    </source>
</evidence>
<keyword evidence="1 3" id="KW-0597">Phosphoprotein</keyword>
<dbReference type="PROSITE" id="PS50112">
    <property type="entry name" value="PAS"/>
    <property type="match status" value="1"/>
</dbReference>
<dbReference type="InterPro" id="IPR003594">
    <property type="entry name" value="HATPase_dom"/>
</dbReference>
<dbReference type="CDD" id="cd00082">
    <property type="entry name" value="HisKA"/>
    <property type="match status" value="1"/>
</dbReference>
<dbReference type="InterPro" id="IPR003661">
    <property type="entry name" value="HisK_dim/P_dom"/>
</dbReference>